<feature type="non-terminal residue" evidence="2">
    <location>
        <position position="1"/>
    </location>
</feature>
<feature type="region of interest" description="Disordered" evidence="1">
    <location>
        <begin position="67"/>
        <end position="93"/>
    </location>
</feature>
<evidence type="ECO:0000313" key="3">
    <source>
        <dbReference type="Proteomes" id="UP000078492"/>
    </source>
</evidence>
<keyword evidence="3" id="KW-1185">Reference proteome</keyword>
<accession>A0A195E7N6</accession>
<evidence type="ECO:0000313" key="2">
    <source>
        <dbReference type="EMBL" id="KYN20839.1"/>
    </source>
</evidence>
<feature type="compositionally biased region" description="Gly residues" evidence="1">
    <location>
        <begin position="67"/>
        <end position="82"/>
    </location>
</feature>
<dbReference type="EMBL" id="KQ979568">
    <property type="protein sequence ID" value="KYN20839.1"/>
    <property type="molecule type" value="Genomic_DNA"/>
</dbReference>
<gene>
    <name evidence="2" type="ORF">ALC57_06745</name>
</gene>
<sequence length="93" mass="9682">FERYCTVAGVVEEKIKVNCLLYAMGRVEKEIPRRFHPVSCALARSLAVTDSETLHCLQGRGCSGGGGGDDGGGGGGGSGGVVGAVRHLREIHR</sequence>
<organism evidence="2 3">
    <name type="scientific">Trachymyrmex cornetzi</name>
    <dbReference type="NCBI Taxonomy" id="471704"/>
    <lineage>
        <taxon>Eukaryota</taxon>
        <taxon>Metazoa</taxon>
        <taxon>Ecdysozoa</taxon>
        <taxon>Arthropoda</taxon>
        <taxon>Hexapoda</taxon>
        <taxon>Insecta</taxon>
        <taxon>Pterygota</taxon>
        <taxon>Neoptera</taxon>
        <taxon>Endopterygota</taxon>
        <taxon>Hymenoptera</taxon>
        <taxon>Apocrita</taxon>
        <taxon>Aculeata</taxon>
        <taxon>Formicoidea</taxon>
        <taxon>Formicidae</taxon>
        <taxon>Myrmicinae</taxon>
        <taxon>Trachymyrmex</taxon>
    </lineage>
</organism>
<dbReference type="AlphaFoldDB" id="A0A195E7N6"/>
<proteinExistence type="predicted"/>
<dbReference type="Proteomes" id="UP000078492">
    <property type="component" value="Unassembled WGS sequence"/>
</dbReference>
<evidence type="ECO:0000256" key="1">
    <source>
        <dbReference type="SAM" id="MobiDB-lite"/>
    </source>
</evidence>
<protein>
    <submittedName>
        <fullName evidence="2">Uncharacterized protein</fullName>
    </submittedName>
</protein>
<name>A0A195E7N6_9HYME</name>
<reference evidence="2 3" key="1">
    <citation type="submission" date="2015-09" db="EMBL/GenBank/DDBJ databases">
        <title>Trachymyrmex cornetzi WGS genome.</title>
        <authorList>
            <person name="Nygaard S."/>
            <person name="Hu H."/>
            <person name="Boomsma J."/>
            <person name="Zhang G."/>
        </authorList>
    </citation>
    <scope>NUCLEOTIDE SEQUENCE [LARGE SCALE GENOMIC DNA]</scope>
    <source>
        <strain evidence="2">Tcor2-1</strain>
        <tissue evidence="2">Whole body</tissue>
    </source>
</reference>